<evidence type="ECO:0000313" key="2">
    <source>
        <dbReference type="Proteomes" id="UP000003598"/>
    </source>
</evidence>
<name>G5SLL4_9BACT</name>
<protein>
    <submittedName>
        <fullName evidence="1">Uncharacterized protein</fullName>
    </submittedName>
</protein>
<proteinExistence type="predicted"/>
<reference evidence="1 2" key="1">
    <citation type="submission" date="2011-03" db="EMBL/GenBank/DDBJ databases">
        <authorList>
            <person name="Weinstock G."/>
            <person name="Sodergren E."/>
            <person name="Clifton S."/>
            <person name="Fulton L."/>
            <person name="Fulton B."/>
            <person name="Courtney L."/>
            <person name="Fronick C."/>
            <person name="Harrison M."/>
            <person name="Strong C."/>
            <person name="Farmer C."/>
            <person name="Delahaunty K."/>
            <person name="Markovic C."/>
            <person name="Hall O."/>
            <person name="Minx P."/>
            <person name="Tomlinson C."/>
            <person name="Mitreva M."/>
            <person name="Hou S."/>
            <person name="Chen J."/>
            <person name="Wollam A."/>
            <person name="Pepin K.H."/>
            <person name="Johnson M."/>
            <person name="Bhonagiri V."/>
            <person name="Zhang X."/>
            <person name="Suruliraj S."/>
            <person name="Warren W."/>
            <person name="Chinwalla A."/>
            <person name="Mardis E.R."/>
            <person name="Wilson R.K."/>
        </authorList>
    </citation>
    <scope>NUCLEOTIDE SEQUENCE [LARGE SCALE GENOMIC DNA]</scope>
    <source>
        <strain evidence="1 2">YIT 11840</strain>
    </source>
</reference>
<dbReference type="HOGENOM" id="CLU_216890_0_0_10"/>
<dbReference type="AlphaFoldDB" id="G5SLL4"/>
<organism evidence="1 2">
    <name type="scientific">Paraprevotella clara YIT 11840</name>
    <dbReference type="NCBI Taxonomy" id="762968"/>
    <lineage>
        <taxon>Bacteria</taxon>
        <taxon>Pseudomonadati</taxon>
        <taxon>Bacteroidota</taxon>
        <taxon>Bacteroidia</taxon>
        <taxon>Bacteroidales</taxon>
        <taxon>Prevotellaceae</taxon>
        <taxon>Paraprevotella</taxon>
    </lineage>
</organism>
<dbReference type="Proteomes" id="UP000003598">
    <property type="component" value="Unassembled WGS sequence"/>
</dbReference>
<dbReference type="EMBL" id="AFFY01000003">
    <property type="protein sequence ID" value="EHH01780.1"/>
    <property type="molecule type" value="Genomic_DNA"/>
</dbReference>
<dbReference type="STRING" id="762968.HMPREF9441_00233"/>
<sequence length="47" mass="5581">MKNRLAEIDKSFGAELFTVSCNERKMKDDIFIFHPVSHYMTVVYRIV</sequence>
<gene>
    <name evidence="1" type="ORF">HMPREF9441_00233</name>
</gene>
<comment type="caution">
    <text evidence="1">The sequence shown here is derived from an EMBL/GenBank/DDBJ whole genome shotgun (WGS) entry which is preliminary data.</text>
</comment>
<evidence type="ECO:0000313" key="1">
    <source>
        <dbReference type="EMBL" id="EHH01780.1"/>
    </source>
</evidence>
<keyword evidence="2" id="KW-1185">Reference proteome</keyword>
<accession>G5SLL4</accession>